<name>A0ABS3RIB6_9ACTN</name>
<comment type="similarity">
    <text evidence="1">Belongs to the ABC transporter superfamily.</text>
</comment>
<evidence type="ECO:0000313" key="7">
    <source>
        <dbReference type="EMBL" id="MBO2456477.1"/>
    </source>
</evidence>
<dbReference type="InterPro" id="IPR027417">
    <property type="entry name" value="P-loop_NTPase"/>
</dbReference>
<comment type="caution">
    <text evidence="7">The sequence shown here is derived from an EMBL/GenBank/DDBJ whole genome shotgun (WGS) entry which is preliminary data.</text>
</comment>
<feature type="compositionally biased region" description="Basic residues" evidence="5">
    <location>
        <begin position="318"/>
        <end position="339"/>
    </location>
</feature>
<proteinExistence type="inferred from homology"/>
<keyword evidence="4 7" id="KW-0067">ATP-binding</keyword>
<feature type="region of interest" description="Disordered" evidence="5">
    <location>
        <begin position="228"/>
        <end position="340"/>
    </location>
</feature>
<dbReference type="PANTHER" id="PTHR43335:SF2">
    <property type="entry name" value="ABC TRANSPORTER, ATP-BINDING PROTEIN"/>
    <property type="match status" value="1"/>
</dbReference>
<dbReference type="InterPro" id="IPR003439">
    <property type="entry name" value="ABC_transporter-like_ATP-bd"/>
</dbReference>
<reference evidence="7 8" key="1">
    <citation type="submission" date="2021-03" db="EMBL/GenBank/DDBJ databases">
        <title>Actinomadura violae sp. nov., isolated from lichen in Thailand.</title>
        <authorList>
            <person name="Kanchanasin P."/>
            <person name="Saeng-In P."/>
            <person name="Phongsopitanun W."/>
            <person name="Yuki M."/>
            <person name="Kudo T."/>
            <person name="Ohkuma M."/>
            <person name="Tanasupawat S."/>
        </authorList>
    </citation>
    <scope>NUCLEOTIDE SEQUENCE [LARGE SCALE GENOMIC DNA]</scope>
    <source>
        <strain evidence="7 8">LCR2-06</strain>
    </source>
</reference>
<organism evidence="7 8">
    <name type="scientific">Actinomadura violacea</name>
    <dbReference type="NCBI Taxonomy" id="2819934"/>
    <lineage>
        <taxon>Bacteria</taxon>
        <taxon>Bacillati</taxon>
        <taxon>Actinomycetota</taxon>
        <taxon>Actinomycetes</taxon>
        <taxon>Streptosporangiales</taxon>
        <taxon>Thermomonosporaceae</taxon>
        <taxon>Actinomadura</taxon>
    </lineage>
</organism>
<evidence type="ECO:0000259" key="6">
    <source>
        <dbReference type="PROSITE" id="PS50893"/>
    </source>
</evidence>
<dbReference type="Gene3D" id="3.40.50.300">
    <property type="entry name" value="P-loop containing nucleotide triphosphate hydrolases"/>
    <property type="match status" value="1"/>
</dbReference>
<dbReference type="GO" id="GO:0005524">
    <property type="term" value="F:ATP binding"/>
    <property type="evidence" value="ECO:0007669"/>
    <property type="project" value="UniProtKB-KW"/>
</dbReference>
<dbReference type="EMBL" id="JAGEPF010000002">
    <property type="protein sequence ID" value="MBO2456477.1"/>
    <property type="molecule type" value="Genomic_DNA"/>
</dbReference>
<evidence type="ECO:0000256" key="2">
    <source>
        <dbReference type="ARBA" id="ARBA00022448"/>
    </source>
</evidence>
<evidence type="ECO:0000256" key="5">
    <source>
        <dbReference type="SAM" id="MobiDB-lite"/>
    </source>
</evidence>
<feature type="domain" description="ABC transporter" evidence="6">
    <location>
        <begin position="8"/>
        <end position="250"/>
    </location>
</feature>
<dbReference type="InterPro" id="IPR003593">
    <property type="entry name" value="AAA+_ATPase"/>
</dbReference>
<sequence>MIAEHSAIVARGMGVRRGGRWLLRPVTFGVTEGVVGFAGPPGVGKSTLLATFATLRRPNSGVLHILGHDIANAADLRAARARIGYLPARFSRAESMTAGEFVAYAAYYKRTSTSVARSIMKRLDLAEAAGTALSLLPPDVRLRAGLAAACVHGPDLLVLDDPFGDLRAAADPWPTGAAGPGGSAFSAAVAELVPVLRSLAPTVLVSADDTETLTGWCDRLLTLARGRLSEQPTHSASARRGRSAADRRAAADRPGAVRRAADDPTGAGHGTEPGRPADQSGATGRLLGTDLPAGAGRAPADHRAAAGADPESTAGHTPKGHARGRAGRSRRGGPKRRPARLALPHVNLRPAALRPAALRSAALRSAALRSVARRPAALGPAALRQVALPVARLRSRRAAAGSGAGV</sequence>
<dbReference type="PROSITE" id="PS50893">
    <property type="entry name" value="ABC_TRANSPORTER_2"/>
    <property type="match status" value="1"/>
</dbReference>
<keyword evidence="3" id="KW-0547">Nucleotide-binding</keyword>
<keyword evidence="8" id="KW-1185">Reference proteome</keyword>
<evidence type="ECO:0000256" key="4">
    <source>
        <dbReference type="ARBA" id="ARBA00022840"/>
    </source>
</evidence>
<evidence type="ECO:0000256" key="3">
    <source>
        <dbReference type="ARBA" id="ARBA00022741"/>
    </source>
</evidence>
<evidence type="ECO:0000313" key="8">
    <source>
        <dbReference type="Proteomes" id="UP000680206"/>
    </source>
</evidence>
<gene>
    <name evidence="7" type="ORF">J4709_02595</name>
</gene>
<dbReference type="Proteomes" id="UP000680206">
    <property type="component" value="Unassembled WGS sequence"/>
</dbReference>
<keyword evidence="2" id="KW-0813">Transport</keyword>
<dbReference type="Pfam" id="PF00005">
    <property type="entry name" value="ABC_tran"/>
    <property type="match status" value="1"/>
</dbReference>
<protein>
    <submittedName>
        <fullName evidence="7">ATP-binding cassette domain-containing protein</fullName>
    </submittedName>
</protein>
<accession>A0ABS3RIB6</accession>
<dbReference type="SUPFAM" id="SSF52540">
    <property type="entry name" value="P-loop containing nucleoside triphosphate hydrolases"/>
    <property type="match status" value="1"/>
</dbReference>
<dbReference type="PANTHER" id="PTHR43335">
    <property type="entry name" value="ABC TRANSPORTER, ATP-BINDING PROTEIN"/>
    <property type="match status" value="1"/>
</dbReference>
<dbReference type="SMART" id="SM00382">
    <property type="entry name" value="AAA"/>
    <property type="match status" value="1"/>
</dbReference>
<evidence type="ECO:0000256" key="1">
    <source>
        <dbReference type="ARBA" id="ARBA00005417"/>
    </source>
</evidence>